<dbReference type="Proteomes" id="UP001054837">
    <property type="component" value="Unassembled WGS sequence"/>
</dbReference>
<gene>
    <name evidence="1" type="ORF">CDAR_563211</name>
</gene>
<sequence length="116" mass="12711">MIPTKQAVSRSSHHSLLQSIDSWRPSLEVEPPPPWVPSLFSQPPLPPIPQQYLPLCLVTSLLQLHILTIDGYPGLGIITFTLCAALGEIVRGKSDGGETYSIPADDFGGWKMSFQE</sequence>
<comment type="caution">
    <text evidence="1">The sequence shown here is derived from an EMBL/GenBank/DDBJ whole genome shotgun (WGS) entry which is preliminary data.</text>
</comment>
<reference evidence="1 2" key="1">
    <citation type="submission" date="2021-06" db="EMBL/GenBank/DDBJ databases">
        <title>Caerostris darwini draft genome.</title>
        <authorList>
            <person name="Kono N."/>
            <person name="Arakawa K."/>
        </authorList>
    </citation>
    <scope>NUCLEOTIDE SEQUENCE [LARGE SCALE GENOMIC DNA]</scope>
</reference>
<dbReference type="EMBL" id="BPLQ01012004">
    <property type="protein sequence ID" value="GIY61872.1"/>
    <property type="molecule type" value="Genomic_DNA"/>
</dbReference>
<evidence type="ECO:0000313" key="2">
    <source>
        <dbReference type="Proteomes" id="UP001054837"/>
    </source>
</evidence>
<protein>
    <submittedName>
        <fullName evidence="1">Uncharacterized protein</fullName>
    </submittedName>
</protein>
<evidence type="ECO:0000313" key="1">
    <source>
        <dbReference type="EMBL" id="GIY61872.1"/>
    </source>
</evidence>
<keyword evidence="2" id="KW-1185">Reference proteome</keyword>
<name>A0AAV4UVL6_9ARAC</name>
<organism evidence="1 2">
    <name type="scientific">Caerostris darwini</name>
    <dbReference type="NCBI Taxonomy" id="1538125"/>
    <lineage>
        <taxon>Eukaryota</taxon>
        <taxon>Metazoa</taxon>
        <taxon>Ecdysozoa</taxon>
        <taxon>Arthropoda</taxon>
        <taxon>Chelicerata</taxon>
        <taxon>Arachnida</taxon>
        <taxon>Araneae</taxon>
        <taxon>Araneomorphae</taxon>
        <taxon>Entelegynae</taxon>
        <taxon>Araneoidea</taxon>
        <taxon>Araneidae</taxon>
        <taxon>Caerostris</taxon>
    </lineage>
</organism>
<proteinExistence type="predicted"/>
<dbReference type="AlphaFoldDB" id="A0AAV4UVL6"/>
<accession>A0AAV4UVL6</accession>